<keyword evidence="3" id="KW-0238">DNA-binding</keyword>
<evidence type="ECO:0000313" key="8">
    <source>
        <dbReference type="EMBL" id="MRX45231.1"/>
    </source>
</evidence>
<dbReference type="Proteomes" id="UP000476511">
    <property type="component" value="Unassembled WGS sequence"/>
</dbReference>
<dbReference type="InterPro" id="IPR039420">
    <property type="entry name" value="WalR-like"/>
</dbReference>
<keyword evidence="4" id="KW-0804">Transcription</keyword>
<evidence type="ECO:0000313" key="9">
    <source>
        <dbReference type="Proteomes" id="UP000476511"/>
    </source>
</evidence>
<evidence type="ECO:0000256" key="5">
    <source>
        <dbReference type="PROSITE-ProRule" id="PRU00169"/>
    </source>
</evidence>
<dbReference type="CDD" id="cd17535">
    <property type="entry name" value="REC_NarL-like"/>
    <property type="match status" value="1"/>
</dbReference>
<dbReference type="SMART" id="SM00448">
    <property type="entry name" value="REC"/>
    <property type="match status" value="1"/>
</dbReference>
<organism evidence="8 9">
    <name type="scientific">Agromyces kandeliae</name>
    <dbReference type="NCBI Taxonomy" id="2666141"/>
    <lineage>
        <taxon>Bacteria</taxon>
        <taxon>Bacillati</taxon>
        <taxon>Actinomycetota</taxon>
        <taxon>Actinomycetes</taxon>
        <taxon>Micrococcales</taxon>
        <taxon>Microbacteriaceae</taxon>
        <taxon>Agromyces</taxon>
    </lineage>
</organism>
<evidence type="ECO:0000259" key="7">
    <source>
        <dbReference type="PROSITE" id="PS50110"/>
    </source>
</evidence>
<name>A0A6L5R578_9MICO</name>
<dbReference type="PROSITE" id="PS00622">
    <property type="entry name" value="HTH_LUXR_1"/>
    <property type="match status" value="1"/>
</dbReference>
<dbReference type="PANTHER" id="PTHR43214">
    <property type="entry name" value="TWO-COMPONENT RESPONSE REGULATOR"/>
    <property type="match status" value="1"/>
</dbReference>
<sequence>MIRILIVDDQEMIRVGLRTILESQSDMEVVADVSDGIRALDLLSTEQVDVVLLDLRMPGMDGVQTTSRIRESTVGESVRIVILTTFDQDENVLAALRAGANGFLSKGVTPAELLGAVRDVVAGGGALSPAAARALIEHVNDQRSPAVVVELAARFDALTARERDVVAAIARGRSNDEIAAEMFVSPYTVKTHASRAMLKVGARDRAQLVSFALLSGLPAFRPPE</sequence>
<reference evidence="8 9" key="1">
    <citation type="submission" date="2019-11" db="EMBL/GenBank/DDBJ databases">
        <title>Agromyces kandeliae sp. nov., isolated from mangrove soil.</title>
        <authorList>
            <person name="Wang R."/>
        </authorList>
    </citation>
    <scope>NUCLEOTIDE SEQUENCE [LARGE SCALE GENOMIC DNA]</scope>
    <source>
        <strain evidence="8 9">Q22</strain>
    </source>
</reference>
<dbReference type="CDD" id="cd06170">
    <property type="entry name" value="LuxR_C_like"/>
    <property type="match status" value="1"/>
</dbReference>
<evidence type="ECO:0000256" key="2">
    <source>
        <dbReference type="ARBA" id="ARBA00023015"/>
    </source>
</evidence>
<feature type="domain" description="Response regulatory" evidence="7">
    <location>
        <begin position="3"/>
        <end position="121"/>
    </location>
</feature>
<dbReference type="GO" id="GO:0003677">
    <property type="term" value="F:DNA binding"/>
    <property type="evidence" value="ECO:0007669"/>
    <property type="project" value="UniProtKB-KW"/>
</dbReference>
<dbReference type="SMART" id="SM00421">
    <property type="entry name" value="HTH_LUXR"/>
    <property type="match status" value="1"/>
</dbReference>
<dbReference type="InterPro" id="IPR000792">
    <property type="entry name" value="Tscrpt_reg_LuxR_C"/>
</dbReference>
<dbReference type="SUPFAM" id="SSF52172">
    <property type="entry name" value="CheY-like"/>
    <property type="match status" value="1"/>
</dbReference>
<dbReference type="Pfam" id="PF00072">
    <property type="entry name" value="Response_reg"/>
    <property type="match status" value="1"/>
</dbReference>
<protein>
    <submittedName>
        <fullName evidence="8">Response regulator</fullName>
    </submittedName>
</protein>
<keyword evidence="2" id="KW-0805">Transcription regulation</keyword>
<accession>A0A6L5R578</accession>
<keyword evidence="9" id="KW-1185">Reference proteome</keyword>
<dbReference type="PROSITE" id="PS50043">
    <property type="entry name" value="HTH_LUXR_2"/>
    <property type="match status" value="1"/>
</dbReference>
<feature type="domain" description="HTH luxR-type" evidence="6">
    <location>
        <begin position="151"/>
        <end position="216"/>
    </location>
</feature>
<dbReference type="EMBL" id="WKJD01000021">
    <property type="protein sequence ID" value="MRX45231.1"/>
    <property type="molecule type" value="Genomic_DNA"/>
</dbReference>
<dbReference type="InterPro" id="IPR058245">
    <property type="entry name" value="NreC/VraR/RcsB-like_REC"/>
</dbReference>
<feature type="modified residue" description="4-aspartylphosphate" evidence="5">
    <location>
        <position position="54"/>
    </location>
</feature>
<dbReference type="InterPro" id="IPR001789">
    <property type="entry name" value="Sig_transdc_resp-reg_receiver"/>
</dbReference>
<dbReference type="PRINTS" id="PR00038">
    <property type="entry name" value="HTHLUXR"/>
</dbReference>
<dbReference type="InterPro" id="IPR011006">
    <property type="entry name" value="CheY-like_superfamily"/>
</dbReference>
<dbReference type="Pfam" id="PF00196">
    <property type="entry name" value="GerE"/>
    <property type="match status" value="1"/>
</dbReference>
<dbReference type="PROSITE" id="PS50110">
    <property type="entry name" value="RESPONSE_REGULATORY"/>
    <property type="match status" value="1"/>
</dbReference>
<proteinExistence type="predicted"/>
<comment type="caution">
    <text evidence="8">The sequence shown here is derived from an EMBL/GenBank/DDBJ whole genome shotgun (WGS) entry which is preliminary data.</text>
</comment>
<dbReference type="PANTHER" id="PTHR43214:SF24">
    <property type="entry name" value="TRANSCRIPTIONAL REGULATORY PROTEIN NARL-RELATED"/>
    <property type="match status" value="1"/>
</dbReference>
<evidence type="ECO:0000256" key="4">
    <source>
        <dbReference type="ARBA" id="ARBA00023163"/>
    </source>
</evidence>
<gene>
    <name evidence="8" type="ORF">GJR97_16070</name>
</gene>
<evidence type="ECO:0000256" key="1">
    <source>
        <dbReference type="ARBA" id="ARBA00022553"/>
    </source>
</evidence>
<dbReference type="GO" id="GO:0000160">
    <property type="term" value="P:phosphorelay signal transduction system"/>
    <property type="evidence" value="ECO:0007669"/>
    <property type="project" value="InterPro"/>
</dbReference>
<evidence type="ECO:0000256" key="3">
    <source>
        <dbReference type="ARBA" id="ARBA00023125"/>
    </source>
</evidence>
<dbReference type="Gene3D" id="3.40.50.2300">
    <property type="match status" value="1"/>
</dbReference>
<dbReference type="GO" id="GO:0006355">
    <property type="term" value="P:regulation of DNA-templated transcription"/>
    <property type="evidence" value="ECO:0007669"/>
    <property type="project" value="InterPro"/>
</dbReference>
<dbReference type="RefSeq" id="WP_154347791.1">
    <property type="nucleotide sequence ID" value="NZ_WKJD01000021.1"/>
</dbReference>
<evidence type="ECO:0000259" key="6">
    <source>
        <dbReference type="PROSITE" id="PS50043"/>
    </source>
</evidence>
<dbReference type="AlphaFoldDB" id="A0A6L5R578"/>
<keyword evidence="1 5" id="KW-0597">Phosphoprotein</keyword>